<evidence type="ECO:0000313" key="2">
    <source>
        <dbReference type="Proteomes" id="UP001163321"/>
    </source>
</evidence>
<organism evidence="1 2">
    <name type="scientific">Peronosclerospora sorghi</name>
    <dbReference type="NCBI Taxonomy" id="230839"/>
    <lineage>
        <taxon>Eukaryota</taxon>
        <taxon>Sar</taxon>
        <taxon>Stramenopiles</taxon>
        <taxon>Oomycota</taxon>
        <taxon>Peronosporomycetes</taxon>
        <taxon>Peronosporales</taxon>
        <taxon>Peronosporaceae</taxon>
        <taxon>Peronosclerospora</taxon>
    </lineage>
</organism>
<evidence type="ECO:0000313" key="1">
    <source>
        <dbReference type="EMBL" id="KAI9921933.1"/>
    </source>
</evidence>
<name>A0ACC0WVQ7_9STRA</name>
<keyword evidence="2" id="KW-1185">Reference proteome</keyword>
<protein>
    <submittedName>
        <fullName evidence="1">Uncharacterized protein</fullName>
    </submittedName>
</protein>
<reference evidence="1 2" key="1">
    <citation type="journal article" date="2022" name="bioRxiv">
        <title>The genome of the oomycete Peronosclerospora sorghi, a cosmopolitan pathogen of maize and sorghum, is inflated with dispersed pseudogenes.</title>
        <authorList>
            <person name="Fletcher K."/>
            <person name="Martin F."/>
            <person name="Isakeit T."/>
            <person name="Cavanaugh K."/>
            <person name="Magill C."/>
            <person name="Michelmore R."/>
        </authorList>
    </citation>
    <scope>NUCLEOTIDE SEQUENCE [LARGE SCALE GENOMIC DNA]</scope>
    <source>
        <strain evidence="1">P6</strain>
    </source>
</reference>
<dbReference type="Proteomes" id="UP001163321">
    <property type="component" value="Chromosome 1"/>
</dbReference>
<gene>
    <name evidence="1" type="ORF">PsorP6_002747</name>
</gene>
<proteinExistence type="predicted"/>
<dbReference type="EMBL" id="CM047580">
    <property type="protein sequence ID" value="KAI9921933.1"/>
    <property type="molecule type" value="Genomic_DNA"/>
</dbReference>
<accession>A0ACC0WVQ7</accession>
<comment type="caution">
    <text evidence="1">The sequence shown here is derived from an EMBL/GenBank/DDBJ whole genome shotgun (WGS) entry which is preliminary data.</text>
</comment>
<sequence length="80" mass="9189">MLLHGRILYLAFEVLDVLVHALDQRRTELVLGFELRRLVVQFFLELRTSTTHVVHKFTALVHFGIATFLRCALVSVLDGL</sequence>